<gene>
    <name evidence="1" type="ORF">EYM_03635</name>
</gene>
<dbReference type="Proteomes" id="UP000060778">
    <property type="component" value="Chromosome"/>
</dbReference>
<accession>A0A0U3G265</accession>
<evidence type="ECO:0000313" key="2">
    <source>
        <dbReference type="Proteomes" id="UP000060778"/>
    </source>
</evidence>
<sequence length="109" mass="13068">MPKYPDFLRQVFNVVIAEHQNEIGSRLASDLRRMVWTAESKFKFNSFEVEDPREGLKKYFETEFAEVLKLLKPYKNVVEDLIEKVEEYYGKELAEILREKYKKIVSKEN</sequence>
<dbReference type="KEGG" id="iis:EYM_03635"/>
<protein>
    <submittedName>
        <fullName evidence="1">Uncharacterized protein</fullName>
    </submittedName>
</protein>
<reference evidence="1 2" key="1">
    <citation type="submission" date="2013-11" db="EMBL/GenBank/DDBJ databases">
        <title>Comparative genomics of Ignicoccus.</title>
        <authorList>
            <person name="Podar M."/>
        </authorList>
    </citation>
    <scope>NUCLEOTIDE SEQUENCE [LARGE SCALE GENOMIC DNA]</scope>
    <source>
        <strain evidence="1 2">DSM 13165</strain>
    </source>
</reference>
<keyword evidence="2" id="KW-1185">Reference proteome</keyword>
<dbReference type="EMBL" id="CP006867">
    <property type="protein sequence ID" value="ALU12428.1"/>
    <property type="molecule type" value="Genomic_DNA"/>
</dbReference>
<dbReference type="AlphaFoldDB" id="A0A0U3G265"/>
<dbReference type="OrthoDB" id="380574at2157"/>
<dbReference type="RefSeq" id="WP_075049702.1">
    <property type="nucleotide sequence ID" value="NZ_CP006867.1"/>
</dbReference>
<dbReference type="GeneID" id="30680121"/>
<name>A0A0U3G265_9CREN</name>
<evidence type="ECO:0000313" key="1">
    <source>
        <dbReference type="EMBL" id="ALU12428.1"/>
    </source>
</evidence>
<proteinExistence type="predicted"/>
<organism evidence="1 2">
    <name type="scientific">Ignicoccus islandicus DSM 13165</name>
    <dbReference type="NCBI Taxonomy" id="940295"/>
    <lineage>
        <taxon>Archaea</taxon>
        <taxon>Thermoproteota</taxon>
        <taxon>Thermoprotei</taxon>
        <taxon>Desulfurococcales</taxon>
        <taxon>Desulfurococcaceae</taxon>
        <taxon>Ignicoccus</taxon>
    </lineage>
</organism>